<feature type="domain" description="ABC transmembrane type-1" evidence="12">
    <location>
        <begin position="280"/>
        <end position="558"/>
    </location>
</feature>
<dbReference type="EMBL" id="JAPEVB010000004">
    <property type="protein sequence ID" value="KAJ4389666.1"/>
    <property type="molecule type" value="Genomic_DNA"/>
</dbReference>
<evidence type="ECO:0000259" key="12">
    <source>
        <dbReference type="PROSITE" id="PS50929"/>
    </source>
</evidence>
<dbReference type="FunFam" id="1.20.1560.10:FF:000055">
    <property type="entry name" value="ABC multidrug transporter (Eurofung)"/>
    <property type="match status" value="1"/>
</dbReference>
<feature type="compositionally biased region" description="Polar residues" evidence="9">
    <location>
        <begin position="859"/>
        <end position="870"/>
    </location>
</feature>
<dbReference type="PANTHER" id="PTHR24223">
    <property type="entry name" value="ATP-BINDING CASSETTE SUB-FAMILY C"/>
    <property type="match status" value="1"/>
</dbReference>
<evidence type="ECO:0000256" key="5">
    <source>
        <dbReference type="ARBA" id="ARBA00022840"/>
    </source>
</evidence>
<evidence type="ECO:0000256" key="7">
    <source>
        <dbReference type="ARBA" id="ARBA00023136"/>
    </source>
</evidence>
<feature type="transmembrane region" description="Helical" evidence="10">
    <location>
        <begin position="532"/>
        <end position="550"/>
    </location>
</feature>
<dbReference type="Pfam" id="PF00664">
    <property type="entry name" value="ABC_membrane"/>
    <property type="match status" value="2"/>
</dbReference>
<dbReference type="InterPro" id="IPR056227">
    <property type="entry name" value="TMD0_ABC"/>
</dbReference>
<accession>A0A9W8YS52</accession>
<dbReference type="CDD" id="cd18580">
    <property type="entry name" value="ABC_6TM_ABCC_D2"/>
    <property type="match status" value="1"/>
</dbReference>
<evidence type="ECO:0000259" key="11">
    <source>
        <dbReference type="PROSITE" id="PS50893"/>
    </source>
</evidence>
<dbReference type="OrthoDB" id="6500128at2759"/>
<evidence type="ECO:0008006" key="15">
    <source>
        <dbReference type="Google" id="ProtNLM"/>
    </source>
</evidence>
<dbReference type="InterPro" id="IPR050173">
    <property type="entry name" value="ABC_transporter_C-like"/>
</dbReference>
<dbReference type="Gene3D" id="3.40.50.300">
    <property type="entry name" value="P-loop containing nucleotide triphosphate hydrolases"/>
    <property type="match status" value="1"/>
</dbReference>
<feature type="transmembrane region" description="Helical" evidence="10">
    <location>
        <begin position="155"/>
        <end position="173"/>
    </location>
</feature>
<organism evidence="13 14">
    <name type="scientific">Gnomoniopsis smithogilvyi</name>
    <dbReference type="NCBI Taxonomy" id="1191159"/>
    <lineage>
        <taxon>Eukaryota</taxon>
        <taxon>Fungi</taxon>
        <taxon>Dikarya</taxon>
        <taxon>Ascomycota</taxon>
        <taxon>Pezizomycotina</taxon>
        <taxon>Sordariomycetes</taxon>
        <taxon>Sordariomycetidae</taxon>
        <taxon>Diaporthales</taxon>
        <taxon>Gnomoniaceae</taxon>
        <taxon>Gnomoniopsis</taxon>
    </lineage>
</organism>
<comment type="subcellular location">
    <subcellularLocation>
        <location evidence="1">Membrane</location>
        <topology evidence="1">Multi-pass membrane protein</topology>
    </subcellularLocation>
</comment>
<feature type="domain" description="ABC transmembrane type-1" evidence="12">
    <location>
        <begin position="913"/>
        <end position="1120"/>
    </location>
</feature>
<dbReference type="Proteomes" id="UP001140453">
    <property type="component" value="Unassembled WGS sequence"/>
</dbReference>
<evidence type="ECO:0000256" key="2">
    <source>
        <dbReference type="ARBA" id="ARBA00022448"/>
    </source>
</evidence>
<reference evidence="13" key="1">
    <citation type="submission" date="2022-10" db="EMBL/GenBank/DDBJ databases">
        <title>Tapping the CABI collections for fungal endophytes: first genome assemblies for Collariella, Neodidymelliopsis, Ascochyta clinopodiicola, Didymella pomorum, Didymosphaeria variabile, Neocosmospora piperis and Neocucurbitaria cava.</title>
        <authorList>
            <person name="Hill R."/>
        </authorList>
    </citation>
    <scope>NUCLEOTIDE SEQUENCE</scope>
    <source>
        <strain evidence="13">IMI 355082</strain>
    </source>
</reference>
<protein>
    <recommendedName>
        <fullName evidence="15">ABC transporter</fullName>
    </recommendedName>
</protein>
<dbReference type="Pfam" id="PF24357">
    <property type="entry name" value="TMD0_ABC"/>
    <property type="match status" value="1"/>
</dbReference>
<feature type="domain" description="ABC transporter" evidence="11">
    <location>
        <begin position="596"/>
        <end position="826"/>
    </location>
</feature>
<keyword evidence="8" id="KW-0325">Glycoprotein</keyword>
<name>A0A9W8YS52_9PEZI</name>
<keyword evidence="3 10" id="KW-0812">Transmembrane</keyword>
<feature type="transmembrane region" description="Helical" evidence="10">
    <location>
        <begin position="283"/>
        <end position="304"/>
    </location>
</feature>
<comment type="caution">
    <text evidence="13">The sequence shown here is derived from an EMBL/GenBank/DDBJ whole genome shotgun (WGS) entry which is preliminary data.</text>
</comment>
<dbReference type="InterPro" id="IPR036640">
    <property type="entry name" value="ABC1_TM_sf"/>
</dbReference>
<dbReference type="InterPro" id="IPR044726">
    <property type="entry name" value="ABCC_6TM_D2"/>
</dbReference>
<evidence type="ECO:0000313" key="14">
    <source>
        <dbReference type="Proteomes" id="UP001140453"/>
    </source>
</evidence>
<keyword evidence="2" id="KW-0813">Transport</keyword>
<dbReference type="PROSITE" id="PS50893">
    <property type="entry name" value="ABC_TRANSPORTER_2"/>
    <property type="match status" value="1"/>
</dbReference>
<dbReference type="InterPro" id="IPR011527">
    <property type="entry name" value="ABC1_TM_dom"/>
</dbReference>
<dbReference type="SUPFAM" id="SSF90123">
    <property type="entry name" value="ABC transporter transmembrane region"/>
    <property type="match status" value="2"/>
</dbReference>
<dbReference type="AlphaFoldDB" id="A0A9W8YS52"/>
<dbReference type="Gene3D" id="1.20.1560.10">
    <property type="entry name" value="ABC transporter type 1, transmembrane domain"/>
    <property type="match status" value="2"/>
</dbReference>
<evidence type="ECO:0000256" key="4">
    <source>
        <dbReference type="ARBA" id="ARBA00022741"/>
    </source>
</evidence>
<feature type="transmembrane region" description="Helical" evidence="10">
    <location>
        <begin position="411"/>
        <end position="433"/>
    </location>
</feature>
<keyword evidence="14" id="KW-1185">Reference proteome</keyword>
<dbReference type="SMART" id="SM00382">
    <property type="entry name" value="AAA"/>
    <property type="match status" value="1"/>
</dbReference>
<keyword evidence="7 10" id="KW-0472">Membrane</keyword>
<dbReference type="InterPro" id="IPR027417">
    <property type="entry name" value="P-loop_NTPase"/>
</dbReference>
<evidence type="ECO:0000256" key="10">
    <source>
        <dbReference type="SAM" id="Phobius"/>
    </source>
</evidence>
<feature type="transmembrane region" description="Helical" evidence="10">
    <location>
        <begin position="95"/>
        <end position="115"/>
    </location>
</feature>
<feature type="transmembrane region" description="Helical" evidence="10">
    <location>
        <begin position="127"/>
        <end position="143"/>
    </location>
</feature>
<evidence type="ECO:0000256" key="3">
    <source>
        <dbReference type="ARBA" id="ARBA00022692"/>
    </source>
</evidence>
<gene>
    <name evidence="13" type="ORF">N0V93_007138</name>
</gene>
<feature type="transmembrane region" description="Helical" evidence="10">
    <location>
        <begin position="66"/>
        <end position="89"/>
    </location>
</feature>
<feature type="transmembrane region" description="Helical" evidence="10">
    <location>
        <begin position="1050"/>
        <end position="1067"/>
    </location>
</feature>
<dbReference type="PROSITE" id="PS00211">
    <property type="entry name" value="ABC_TRANSPORTER_1"/>
    <property type="match status" value="1"/>
</dbReference>
<dbReference type="InterPro" id="IPR044746">
    <property type="entry name" value="ABCC_6TM_D1"/>
</dbReference>
<proteinExistence type="predicted"/>
<evidence type="ECO:0000256" key="8">
    <source>
        <dbReference type="ARBA" id="ARBA00023180"/>
    </source>
</evidence>
<feature type="transmembrane region" description="Helical" evidence="10">
    <location>
        <begin position="493"/>
        <end position="520"/>
    </location>
</feature>
<feature type="transmembrane region" description="Helical" evidence="10">
    <location>
        <begin position="904"/>
        <end position="925"/>
    </location>
</feature>
<dbReference type="GO" id="GO:0016887">
    <property type="term" value="F:ATP hydrolysis activity"/>
    <property type="evidence" value="ECO:0007669"/>
    <property type="project" value="InterPro"/>
</dbReference>
<keyword evidence="6 10" id="KW-1133">Transmembrane helix</keyword>
<sequence>MDTNQCAFAADRQFGPFVSSCRREFDFTIFFEEVVLVVIPACAFILIACALLVVRQSHTLTRPGRLLVLKLIFATALAAVQLAVLAVQARLANKTAASVASAVLSLVASLLIPVISWVEHLKSQRPSALLVLFLSLTCLLEPIRTRTYWLSGEVALAATLSVSVGIRLVGLYFETLSKKDILLAQDEKIAAERLAGPINRTLFYWLNGLMTSGYRGLIQPGDLGPIDDRLLTMHLRPKFRSINNQYESSASNSKQANPVTVNGLIVLTFTALGRTWVGPVVARLAVTAFTFTQPFLVNATLTYLQSDALVPVSHGYGLIGAAFLCYVGIAAATGWYWHQAYRCAVMIRAGLATAIFEKVLKLPEGENTQSMATTLMVEDLQRIMSAIARGHEIWADVIETGLATLLLYMQLGPSCFVMLGLAAVAGLLSVQIIKKTGGSQQKWLAATQKRLKITKQVLDSLKGVKMTSQDAVVYRALTDYRGREIKEYTSFRWFMLISNFLSYCPLTLSPPLLFGVYVATASDGYDFSVSKVFTSLVIVTLLSAPLVRLFQVVPQLGGAHGCFHRLHKFLLLEERNDYREAMEVVETPGADNEQIMLLRDVAFGWDAESSPILKNISLRINRGMRIAIVGTVGTGKSLFVRGLIGEAQKTHGQILVAPSITTAYCSQTAWLENISAQKNLTQYGLESSDSEFYRSLISDCALDDVVKLPTFASESVGSGGVKLSGGQRQRLALARALSTKSDLLILDDVFSALDRTTKQRVAKTLLGQPPADTHRTIIYTTHDGTITSVQSTGLPVAILTIVLTEHIASLADEVYHIDKLGRLSQLADLGLPKRLVTTTVGEGQHVDPSESESIEAENSRMSPSSEKPNQVSSKFQATLISMERQAAKQTLGDRAVYKTYFKSVGLTHTTMFFFGAMAWSVSFKFPDIWIQWWLDAPAAGSDPLGYWLGIYAALGFVALVVLAAWVYHQQFNVITRSGKRLHSQLANTVLRAQYHVISRVDTGKILNHFSQDLMFVDMQLPIDLFNTSSEFFTALIQIVLITVASLPMLSAVPVLVVVLYIVQHFYIRTSKQLRLQELEAKAALITKIGETASDAGLSTIRSHGWSDITMARFLEKLDRS</sequence>
<dbReference type="GO" id="GO:0005524">
    <property type="term" value="F:ATP binding"/>
    <property type="evidence" value="ECO:0007669"/>
    <property type="project" value="UniProtKB-KW"/>
</dbReference>
<dbReference type="InterPro" id="IPR003439">
    <property type="entry name" value="ABC_transporter-like_ATP-bd"/>
</dbReference>
<evidence type="ECO:0000256" key="6">
    <source>
        <dbReference type="ARBA" id="ARBA00022989"/>
    </source>
</evidence>
<dbReference type="GO" id="GO:0140359">
    <property type="term" value="F:ABC-type transporter activity"/>
    <property type="evidence" value="ECO:0007669"/>
    <property type="project" value="InterPro"/>
</dbReference>
<dbReference type="SUPFAM" id="SSF52540">
    <property type="entry name" value="P-loop containing nucleoside triphosphate hydrolases"/>
    <property type="match status" value="1"/>
</dbReference>
<keyword evidence="4" id="KW-0547">Nucleotide-binding</keyword>
<feature type="transmembrane region" description="Helical" evidence="10">
    <location>
        <begin position="34"/>
        <end position="54"/>
    </location>
</feature>
<dbReference type="InterPro" id="IPR003593">
    <property type="entry name" value="AAA+_ATPase"/>
</dbReference>
<dbReference type="Pfam" id="PF00005">
    <property type="entry name" value="ABC_tran"/>
    <property type="match status" value="1"/>
</dbReference>
<evidence type="ECO:0000256" key="1">
    <source>
        <dbReference type="ARBA" id="ARBA00004141"/>
    </source>
</evidence>
<feature type="transmembrane region" description="Helical" evidence="10">
    <location>
        <begin position="316"/>
        <end position="337"/>
    </location>
</feature>
<evidence type="ECO:0000256" key="9">
    <source>
        <dbReference type="SAM" id="MobiDB-lite"/>
    </source>
</evidence>
<feature type="region of interest" description="Disordered" evidence="9">
    <location>
        <begin position="840"/>
        <end position="870"/>
    </location>
</feature>
<feature type="transmembrane region" description="Helical" evidence="10">
    <location>
        <begin position="945"/>
        <end position="967"/>
    </location>
</feature>
<dbReference type="PANTHER" id="PTHR24223:SF399">
    <property type="entry name" value="ABC TRANSPORTER ATNG"/>
    <property type="match status" value="1"/>
</dbReference>
<keyword evidence="5" id="KW-0067">ATP-binding</keyword>
<dbReference type="PROSITE" id="PS50929">
    <property type="entry name" value="ABC_TM1F"/>
    <property type="match status" value="2"/>
</dbReference>
<evidence type="ECO:0000313" key="13">
    <source>
        <dbReference type="EMBL" id="KAJ4389666.1"/>
    </source>
</evidence>
<dbReference type="GO" id="GO:0016020">
    <property type="term" value="C:membrane"/>
    <property type="evidence" value="ECO:0007669"/>
    <property type="project" value="UniProtKB-SubCell"/>
</dbReference>
<dbReference type="InterPro" id="IPR017871">
    <property type="entry name" value="ABC_transporter-like_CS"/>
</dbReference>
<dbReference type="CDD" id="cd18579">
    <property type="entry name" value="ABC_6TM_ABCC_D1"/>
    <property type="match status" value="1"/>
</dbReference>